<gene>
    <name evidence="2" type="ORF">WMO24_06705</name>
</gene>
<dbReference type="EMBL" id="JBBMFA010000081">
    <property type="protein sequence ID" value="MEQ2520117.1"/>
    <property type="molecule type" value="Genomic_DNA"/>
</dbReference>
<dbReference type="RefSeq" id="WP_349215566.1">
    <property type="nucleotide sequence ID" value="NZ_JBBMFA010000081.1"/>
</dbReference>
<reference evidence="2 3" key="1">
    <citation type="submission" date="2024-03" db="EMBL/GenBank/DDBJ databases">
        <title>Human intestinal bacterial collection.</title>
        <authorList>
            <person name="Pauvert C."/>
            <person name="Hitch T.C.A."/>
            <person name="Clavel T."/>
        </authorList>
    </citation>
    <scope>NUCLEOTIDE SEQUENCE [LARGE SCALE GENOMIC DNA]</scope>
    <source>
        <strain evidence="2 3">CLA-JM-H11</strain>
    </source>
</reference>
<dbReference type="Gene3D" id="3.40.630.30">
    <property type="match status" value="1"/>
</dbReference>
<dbReference type="Proteomes" id="UP001477672">
    <property type="component" value="Unassembled WGS sequence"/>
</dbReference>
<dbReference type="InterPro" id="IPR016181">
    <property type="entry name" value="Acyl_CoA_acyltransferase"/>
</dbReference>
<feature type="domain" description="N-acetyltransferase" evidence="1">
    <location>
        <begin position="1"/>
        <end position="153"/>
    </location>
</feature>
<evidence type="ECO:0000313" key="3">
    <source>
        <dbReference type="Proteomes" id="UP001477672"/>
    </source>
</evidence>
<evidence type="ECO:0000259" key="1">
    <source>
        <dbReference type="PROSITE" id="PS51186"/>
    </source>
</evidence>
<dbReference type="SUPFAM" id="SSF55729">
    <property type="entry name" value="Acyl-CoA N-acyltransferases (Nat)"/>
    <property type="match status" value="1"/>
</dbReference>
<name>A0ABV1GE41_9FIRM</name>
<dbReference type="InterPro" id="IPR000182">
    <property type="entry name" value="GNAT_dom"/>
</dbReference>
<dbReference type="PROSITE" id="PS51186">
    <property type="entry name" value="GNAT"/>
    <property type="match status" value="1"/>
</dbReference>
<comment type="caution">
    <text evidence="2">The sequence shown here is derived from an EMBL/GenBank/DDBJ whole genome shotgun (WGS) entry which is preliminary data.</text>
</comment>
<evidence type="ECO:0000313" key="2">
    <source>
        <dbReference type="EMBL" id="MEQ2520117.1"/>
    </source>
</evidence>
<protein>
    <recommendedName>
        <fullName evidence="1">N-acetyltransferase domain-containing protein</fullName>
    </recommendedName>
</protein>
<sequence>MNVREMTPRQAYEAYCADAFVQAFPPAERRPWRSILSLIRMGAYVCYGGYDEQGTLLCCAFFVRAQEFYLMDYLMTMPAQRSRGLGSCFLQKLLDGPFAQRSIVGEVETPDGGAEDELRRRRLAFYERNRFCQTGVRSWLYGVDYRIIAWNLPVGTDDASLAAKLTQLYTVLIGEERCAQWVRVWQDPA</sequence>
<keyword evidence="3" id="KW-1185">Reference proteome</keyword>
<organism evidence="2 3">
    <name type="scientific">Ruthenibacterium intestinale</name>
    <dbReference type="NCBI Taxonomy" id="3133163"/>
    <lineage>
        <taxon>Bacteria</taxon>
        <taxon>Bacillati</taxon>
        <taxon>Bacillota</taxon>
        <taxon>Clostridia</taxon>
        <taxon>Eubacteriales</taxon>
        <taxon>Oscillospiraceae</taxon>
        <taxon>Ruthenibacterium</taxon>
    </lineage>
</organism>
<accession>A0ABV1GE41</accession>
<proteinExistence type="predicted"/>